<evidence type="ECO:0000256" key="1">
    <source>
        <dbReference type="SAM" id="MobiDB-lite"/>
    </source>
</evidence>
<dbReference type="GO" id="GO:0005829">
    <property type="term" value="C:cytosol"/>
    <property type="evidence" value="ECO:0007669"/>
    <property type="project" value="TreeGrafter"/>
</dbReference>
<dbReference type="GO" id="GO:0006218">
    <property type="term" value="P:uridine catabolic process"/>
    <property type="evidence" value="ECO:0007669"/>
    <property type="project" value="TreeGrafter"/>
</dbReference>
<dbReference type="AlphaFoldDB" id="A0A7S4E1S7"/>
<protein>
    <recommendedName>
        <fullName evidence="2">Nucleoside phosphorylase domain-containing protein</fullName>
    </recommendedName>
</protein>
<evidence type="ECO:0000313" key="3">
    <source>
        <dbReference type="EMBL" id="CAE0684638.1"/>
    </source>
</evidence>
<dbReference type="PANTHER" id="PTHR43691">
    <property type="entry name" value="URIDINE PHOSPHORYLASE"/>
    <property type="match status" value="1"/>
</dbReference>
<feature type="compositionally biased region" description="Basic and acidic residues" evidence="1">
    <location>
        <begin position="315"/>
        <end position="332"/>
    </location>
</feature>
<gene>
    <name evidence="3" type="ORF">PCAL00307_LOCUS72</name>
</gene>
<evidence type="ECO:0000259" key="2">
    <source>
        <dbReference type="Pfam" id="PF01048"/>
    </source>
</evidence>
<proteinExistence type="predicted"/>
<dbReference type="EMBL" id="HBIW01000091">
    <property type="protein sequence ID" value="CAE0684638.1"/>
    <property type="molecule type" value="Transcribed_RNA"/>
</dbReference>
<dbReference type="SUPFAM" id="SSF53167">
    <property type="entry name" value="Purine and uridine phosphorylases"/>
    <property type="match status" value="1"/>
</dbReference>
<feature type="compositionally biased region" description="Polar residues" evidence="1">
    <location>
        <begin position="1"/>
        <end position="10"/>
    </location>
</feature>
<accession>A0A7S4E1S7</accession>
<dbReference type="InterPro" id="IPR000845">
    <property type="entry name" value="Nucleoside_phosphorylase_d"/>
</dbReference>
<dbReference type="PANTHER" id="PTHR43691:SF14">
    <property type="entry name" value="URIDINE PHOSPHORYLASE"/>
    <property type="match status" value="1"/>
</dbReference>
<organism evidence="3">
    <name type="scientific">Pelagomonas calceolata</name>
    <dbReference type="NCBI Taxonomy" id="35677"/>
    <lineage>
        <taxon>Eukaryota</taxon>
        <taxon>Sar</taxon>
        <taxon>Stramenopiles</taxon>
        <taxon>Ochrophyta</taxon>
        <taxon>Pelagophyceae</taxon>
        <taxon>Pelagomonadales</taxon>
        <taxon>Pelagomonadaceae</taxon>
        <taxon>Pelagomonas</taxon>
    </lineage>
</organism>
<feature type="region of interest" description="Disordered" evidence="1">
    <location>
        <begin position="1"/>
        <end position="21"/>
    </location>
</feature>
<name>A0A7S4E1S7_9STRA</name>
<reference evidence="3" key="1">
    <citation type="submission" date="2021-01" db="EMBL/GenBank/DDBJ databases">
        <authorList>
            <person name="Corre E."/>
            <person name="Pelletier E."/>
            <person name="Niang G."/>
            <person name="Scheremetjew M."/>
            <person name="Finn R."/>
            <person name="Kale V."/>
            <person name="Holt S."/>
            <person name="Cochrane G."/>
            <person name="Meng A."/>
            <person name="Brown T."/>
            <person name="Cohen L."/>
        </authorList>
    </citation>
    <scope>NUCLEOTIDE SEQUENCE</scope>
    <source>
        <strain evidence="3">CCMP1756</strain>
    </source>
</reference>
<dbReference type="GO" id="GO:0004850">
    <property type="term" value="F:uridine phosphorylase activity"/>
    <property type="evidence" value="ECO:0007669"/>
    <property type="project" value="TreeGrafter"/>
</dbReference>
<feature type="region of interest" description="Disordered" evidence="1">
    <location>
        <begin position="306"/>
        <end position="332"/>
    </location>
</feature>
<feature type="domain" description="Nucleoside phosphorylase" evidence="2">
    <location>
        <begin position="35"/>
        <end position="275"/>
    </location>
</feature>
<dbReference type="Pfam" id="PF01048">
    <property type="entry name" value="PNP_UDP_1"/>
    <property type="match status" value="1"/>
</dbReference>
<sequence>MQRRSSQYYHDTNGVPLEDGRTHHVGVAKGEVANRIVLVGSSSRAVTLCSLLDGAPQFSIKSHRGFETYTGTFQGTPVSIITTGMGGPMMDFAVRELRHVVDGDLVMVRLGSCGGLSPEAVPGAVVANTPGSVRIARNFDATFEDESDANYVISQRRAAPDVALAQRLAAELARDCDVVYGLNASADSFYDAQGRVDANFRDCNGNVLERLRARGVASVEMESFYLLHLAAHGTRIRAATCAIVAANRGTGAVVEKDAFEAVEARAGRAVLRTVAALPADVPPPPPAPRETGAELGSALRAMQIRLGMRPEGATEADRKRFEDEDLDRPYGR</sequence>
<dbReference type="Gene3D" id="3.40.50.1580">
    <property type="entry name" value="Nucleoside phosphorylase domain"/>
    <property type="match status" value="1"/>
</dbReference>
<dbReference type="InterPro" id="IPR035994">
    <property type="entry name" value="Nucleoside_phosphorylase_sf"/>
</dbReference>